<feature type="region of interest" description="Disordered" evidence="1">
    <location>
        <begin position="17"/>
        <end position="56"/>
    </location>
</feature>
<dbReference type="Proteomes" id="UP001596547">
    <property type="component" value="Unassembled WGS sequence"/>
</dbReference>
<evidence type="ECO:0000313" key="3">
    <source>
        <dbReference type="Proteomes" id="UP001596547"/>
    </source>
</evidence>
<sequence>MKRRRVLALLGGSVAALSGCSGDESETPPVTPADVPGGNGTNDGDGPNGEVTPPPGDWTVVDLRTVRRTLALPTPWYAADDAEVRVWFAGTATADHPATIRATLTNRMQGPNTIALRDLPPFGDPYSAPPDAGIDRPYRDALAFAPTERTDLAEAIPGVERTAEGYWRLPETGTWLPETLELGSGETVAGEFVLVRHPEARGYPTGCYEWRSGETRFTVAAWDTGAPGPDETSRFAGESVPSLPDASSVAWFHEAGGTTPAFLEPSAERVEAPARVGFTLYNHSGDEMGGNRHDWRLFKLVDGEWFHVVPWAIPVPYTTLPPGGTEEWTIRAFSGRAAPCDDGIDVGYLGGGRYAFRVALSRESDGESDDDGEGVHAALFDLDAPAIEVTPTDDVRAARDGERVVVTSPRHRAEGEHRRPATLTLTRTDADADERLVPEQVMRRRLRGLRNALAGVEAGVETVVLRTDERTAERAVDYDADSRTVEFEGDTYRVTVSRGQ</sequence>
<evidence type="ECO:0000256" key="1">
    <source>
        <dbReference type="SAM" id="MobiDB-lite"/>
    </source>
</evidence>
<reference evidence="2 3" key="1">
    <citation type="journal article" date="2019" name="Int. J. Syst. Evol. Microbiol.">
        <title>The Global Catalogue of Microorganisms (GCM) 10K type strain sequencing project: providing services to taxonomists for standard genome sequencing and annotation.</title>
        <authorList>
            <consortium name="The Broad Institute Genomics Platform"/>
            <consortium name="The Broad Institute Genome Sequencing Center for Infectious Disease"/>
            <person name="Wu L."/>
            <person name="Ma J."/>
        </authorList>
    </citation>
    <scope>NUCLEOTIDE SEQUENCE [LARGE SCALE GENOMIC DNA]</scope>
    <source>
        <strain evidence="2 3">PSR21</strain>
    </source>
</reference>
<comment type="caution">
    <text evidence="2">The sequence shown here is derived from an EMBL/GenBank/DDBJ whole genome shotgun (WGS) entry which is preliminary data.</text>
</comment>
<dbReference type="GeneID" id="79314141"/>
<feature type="compositionally biased region" description="Gly residues" evidence="1">
    <location>
        <begin position="37"/>
        <end position="47"/>
    </location>
</feature>
<dbReference type="AlphaFoldDB" id="A0ABD6A3P7"/>
<protein>
    <recommendedName>
        <fullName evidence="4">Lipoprotein</fullName>
    </recommendedName>
</protein>
<gene>
    <name evidence="2" type="ORF">ACFQPE_00015</name>
</gene>
<organism evidence="2 3">
    <name type="scientific">Halomarina halobia</name>
    <dbReference type="NCBI Taxonomy" id="3033386"/>
    <lineage>
        <taxon>Archaea</taxon>
        <taxon>Methanobacteriati</taxon>
        <taxon>Methanobacteriota</taxon>
        <taxon>Stenosarchaea group</taxon>
        <taxon>Halobacteria</taxon>
        <taxon>Halobacteriales</taxon>
        <taxon>Natronomonadaceae</taxon>
        <taxon>Halomarina</taxon>
    </lineage>
</organism>
<dbReference type="EMBL" id="JBHTBF010000001">
    <property type="protein sequence ID" value="MFC7315183.1"/>
    <property type="molecule type" value="Genomic_DNA"/>
</dbReference>
<accession>A0ABD6A3P7</accession>
<evidence type="ECO:0000313" key="2">
    <source>
        <dbReference type="EMBL" id="MFC7315183.1"/>
    </source>
</evidence>
<dbReference type="RefSeq" id="WP_276304589.1">
    <property type="nucleotide sequence ID" value="NZ_CP119992.1"/>
</dbReference>
<dbReference type="PROSITE" id="PS51257">
    <property type="entry name" value="PROKAR_LIPOPROTEIN"/>
    <property type="match status" value="1"/>
</dbReference>
<evidence type="ECO:0008006" key="4">
    <source>
        <dbReference type="Google" id="ProtNLM"/>
    </source>
</evidence>
<proteinExistence type="predicted"/>
<name>A0ABD6A3P7_9EURY</name>
<keyword evidence="3" id="KW-1185">Reference proteome</keyword>